<dbReference type="InterPro" id="IPR016181">
    <property type="entry name" value="Acyl_CoA_acyltransferase"/>
</dbReference>
<protein>
    <submittedName>
        <fullName evidence="2">GNAT family N-acetyltransferase</fullName>
        <ecNumber evidence="2">2.3.1.-</ecNumber>
    </submittedName>
</protein>
<keyword evidence="2" id="KW-0012">Acyltransferase</keyword>
<keyword evidence="3" id="KW-1185">Reference proteome</keyword>
<gene>
    <name evidence="2" type="ORF">KHC33_09230</name>
</gene>
<dbReference type="KEGG" id="mrtj:KHC33_09230"/>
<dbReference type="PANTHER" id="PTHR43233">
    <property type="entry name" value="FAMILY N-ACETYLTRANSFERASE, PUTATIVE (AFU_ORTHOLOGUE AFUA_6G03350)-RELATED"/>
    <property type="match status" value="1"/>
</dbReference>
<dbReference type="Proteomes" id="UP000680656">
    <property type="component" value="Chromosome"/>
</dbReference>
<dbReference type="Pfam" id="PF00583">
    <property type="entry name" value="Acetyltransf_1"/>
    <property type="match status" value="1"/>
</dbReference>
<dbReference type="CDD" id="cd04301">
    <property type="entry name" value="NAT_SF"/>
    <property type="match status" value="1"/>
</dbReference>
<sequence>MNHIQFTIVESWNTNSIVRLYKEAGWWKEEYSPDEIPGLIKASYRFIVGIDVTSGETIAMGRIISDGISIGIIQDLCVHSDFRGKGIGQVLLQFLVNEARKAGLLKIMLVAEPNTESFYKKSCFISNKNQIFLLHCR</sequence>
<dbReference type="EMBL" id="CP075546">
    <property type="protein sequence ID" value="QVV87552.1"/>
    <property type="molecule type" value="Genomic_DNA"/>
</dbReference>
<evidence type="ECO:0000259" key="1">
    <source>
        <dbReference type="PROSITE" id="PS51186"/>
    </source>
</evidence>
<dbReference type="EC" id="2.3.1.-" evidence="2"/>
<reference evidence="2 3" key="1">
    <citation type="submission" date="2021-05" db="EMBL/GenBank/DDBJ databases">
        <title>A novel Methanospirillum isolate from a pyrite-forming mixed culture.</title>
        <authorList>
            <person name="Bunk B."/>
            <person name="Sproer C."/>
            <person name="Spring S."/>
            <person name="Pester M."/>
        </authorList>
    </citation>
    <scope>NUCLEOTIDE SEQUENCE [LARGE SCALE GENOMIC DNA]</scope>
    <source>
        <strain evidence="2 3">J.3.6.1-F.2.7.3</strain>
    </source>
</reference>
<organism evidence="2 3">
    <name type="scientific">Methanospirillum purgamenti</name>
    <dbReference type="NCBI Taxonomy" id="2834276"/>
    <lineage>
        <taxon>Archaea</taxon>
        <taxon>Methanobacteriati</taxon>
        <taxon>Methanobacteriota</taxon>
        <taxon>Stenosarchaea group</taxon>
        <taxon>Methanomicrobia</taxon>
        <taxon>Methanomicrobiales</taxon>
        <taxon>Methanospirillaceae</taxon>
        <taxon>Methanospirillum</taxon>
    </lineage>
</organism>
<dbReference type="GeneID" id="65097364"/>
<dbReference type="InterPro" id="IPR000182">
    <property type="entry name" value="GNAT_dom"/>
</dbReference>
<dbReference type="PANTHER" id="PTHR43233:SF1">
    <property type="entry name" value="FAMILY N-ACETYLTRANSFERASE, PUTATIVE (AFU_ORTHOLOGUE AFUA_6G03350)-RELATED"/>
    <property type="match status" value="1"/>
</dbReference>
<accession>A0A8E7EG80</accession>
<dbReference type="Gene3D" id="3.40.630.30">
    <property type="match status" value="1"/>
</dbReference>
<proteinExistence type="predicted"/>
<feature type="domain" description="N-acetyltransferase" evidence="1">
    <location>
        <begin position="4"/>
        <end position="137"/>
    </location>
</feature>
<dbReference type="InterPro" id="IPR053144">
    <property type="entry name" value="Acetyltransferase_Butenolide"/>
</dbReference>
<dbReference type="PROSITE" id="PS51186">
    <property type="entry name" value="GNAT"/>
    <property type="match status" value="1"/>
</dbReference>
<evidence type="ECO:0000313" key="2">
    <source>
        <dbReference type="EMBL" id="QVV87552.1"/>
    </source>
</evidence>
<dbReference type="AlphaFoldDB" id="A0A8E7EG80"/>
<keyword evidence="2" id="KW-0808">Transferase</keyword>
<evidence type="ECO:0000313" key="3">
    <source>
        <dbReference type="Proteomes" id="UP000680656"/>
    </source>
</evidence>
<dbReference type="SUPFAM" id="SSF55729">
    <property type="entry name" value="Acyl-CoA N-acyltransferases (Nat)"/>
    <property type="match status" value="1"/>
</dbReference>
<name>A0A8E7EG80_9EURY</name>
<dbReference type="GO" id="GO:0016747">
    <property type="term" value="F:acyltransferase activity, transferring groups other than amino-acyl groups"/>
    <property type="evidence" value="ECO:0007669"/>
    <property type="project" value="InterPro"/>
</dbReference>
<dbReference type="RefSeq" id="WP_214418372.1">
    <property type="nucleotide sequence ID" value="NZ_CP075546.1"/>
</dbReference>